<feature type="transmembrane region" description="Helical" evidence="2">
    <location>
        <begin position="173"/>
        <end position="197"/>
    </location>
</feature>
<sequence length="220" mass="24208">MGFCLYATWTDTVSRRRHVYAVPSLLCRVPDVLLLLHHLASQRSPATSRSRAPTVASPACDGLGSGTWSLNRVMHQPRPGRLEPLLEPSTGAGGRSSVSSIPSSMIATYCTWSNVQYPYIVDTLRAHQLGDEETGNRSSKRELERWRGSVTYLGNTRAVNSTGKRRLQLHVPVLYASTVHCWGLPSAAVVAAFFFLLSPLPWISSPYCLSAPVRKVRSDS</sequence>
<dbReference type="EMBL" id="JAHLJV010000002">
    <property type="protein sequence ID" value="KAK1599560.1"/>
    <property type="molecule type" value="Genomic_DNA"/>
</dbReference>
<feature type="non-terminal residue" evidence="3">
    <location>
        <position position="220"/>
    </location>
</feature>
<dbReference type="GeneID" id="85440755"/>
<evidence type="ECO:0000256" key="2">
    <source>
        <dbReference type="SAM" id="Phobius"/>
    </source>
</evidence>
<dbReference type="RefSeq" id="XP_060420149.1">
    <property type="nucleotide sequence ID" value="XM_060556515.1"/>
</dbReference>
<proteinExistence type="predicted"/>
<name>A0AAD8QBX2_9PEZI</name>
<evidence type="ECO:0000313" key="3">
    <source>
        <dbReference type="EMBL" id="KAK1599560.1"/>
    </source>
</evidence>
<keyword evidence="2" id="KW-1133">Transmembrane helix</keyword>
<evidence type="ECO:0000313" key="4">
    <source>
        <dbReference type="Proteomes" id="UP001230504"/>
    </source>
</evidence>
<dbReference type="Proteomes" id="UP001230504">
    <property type="component" value="Unassembled WGS sequence"/>
</dbReference>
<accession>A0AAD8QBX2</accession>
<organism evidence="3 4">
    <name type="scientific">Colletotrichum navitas</name>
    <dbReference type="NCBI Taxonomy" id="681940"/>
    <lineage>
        <taxon>Eukaryota</taxon>
        <taxon>Fungi</taxon>
        <taxon>Dikarya</taxon>
        <taxon>Ascomycota</taxon>
        <taxon>Pezizomycotina</taxon>
        <taxon>Sordariomycetes</taxon>
        <taxon>Hypocreomycetidae</taxon>
        <taxon>Glomerellales</taxon>
        <taxon>Glomerellaceae</taxon>
        <taxon>Colletotrichum</taxon>
        <taxon>Colletotrichum graminicola species complex</taxon>
    </lineage>
</organism>
<protein>
    <submittedName>
        <fullName evidence="3">Uncharacterized protein</fullName>
    </submittedName>
</protein>
<evidence type="ECO:0000256" key="1">
    <source>
        <dbReference type="SAM" id="MobiDB-lite"/>
    </source>
</evidence>
<dbReference type="AlphaFoldDB" id="A0AAD8QBX2"/>
<keyword evidence="4" id="KW-1185">Reference proteome</keyword>
<reference evidence="3" key="1">
    <citation type="submission" date="2021-06" db="EMBL/GenBank/DDBJ databases">
        <title>Comparative genomics, transcriptomics and evolutionary studies reveal genomic signatures of adaptation to plant cell wall in hemibiotrophic fungi.</title>
        <authorList>
            <consortium name="DOE Joint Genome Institute"/>
            <person name="Baroncelli R."/>
            <person name="Diaz J.F."/>
            <person name="Benocci T."/>
            <person name="Peng M."/>
            <person name="Battaglia E."/>
            <person name="Haridas S."/>
            <person name="Andreopoulos W."/>
            <person name="Labutti K."/>
            <person name="Pangilinan J."/>
            <person name="Floch G.L."/>
            <person name="Makela M.R."/>
            <person name="Henrissat B."/>
            <person name="Grigoriev I.V."/>
            <person name="Crouch J.A."/>
            <person name="De Vries R.P."/>
            <person name="Sukno S.A."/>
            <person name="Thon M.R."/>
        </authorList>
    </citation>
    <scope>NUCLEOTIDE SEQUENCE</scope>
    <source>
        <strain evidence="3">CBS 125086</strain>
    </source>
</reference>
<feature type="region of interest" description="Disordered" evidence="1">
    <location>
        <begin position="79"/>
        <end position="98"/>
    </location>
</feature>
<keyword evidence="2" id="KW-0812">Transmembrane</keyword>
<keyword evidence="2" id="KW-0472">Membrane</keyword>
<feature type="compositionally biased region" description="Low complexity" evidence="1">
    <location>
        <begin position="79"/>
        <end position="88"/>
    </location>
</feature>
<comment type="caution">
    <text evidence="3">The sequence shown here is derived from an EMBL/GenBank/DDBJ whole genome shotgun (WGS) entry which is preliminary data.</text>
</comment>
<gene>
    <name evidence="3" type="ORF">LY79DRAFT_535464</name>
</gene>